<organism evidence="2 3">
    <name type="scientific">Eiseniibacteriota bacterium</name>
    <dbReference type="NCBI Taxonomy" id="2212470"/>
    <lineage>
        <taxon>Bacteria</taxon>
        <taxon>Candidatus Eiseniibacteriota</taxon>
    </lineage>
</organism>
<evidence type="ECO:0000256" key="1">
    <source>
        <dbReference type="SAM" id="MobiDB-lite"/>
    </source>
</evidence>
<reference evidence="2 3" key="1">
    <citation type="submission" date="2024-09" db="EMBL/GenBank/DDBJ databases">
        <authorList>
            <person name="D'Angelo T."/>
        </authorList>
    </citation>
    <scope>NUCLEOTIDE SEQUENCE [LARGE SCALE GENOMIC DNA]</scope>
    <source>
        <strain evidence="2">SAG AM-320-E07</strain>
    </source>
</reference>
<evidence type="ECO:0008006" key="4">
    <source>
        <dbReference type="Google" id="ProtNLM"/>
    </source>
</evidence>
<sequence>MTKVLPSKEKAHLAVAAVRVIQHRQGRPPEPAEISEMLGWGSEETHVVLRGLVDAGIVTMHKTPFEAHYEISDHLKIEELPAEADREKLRDEVDAFHERSKSKQQKMEELLKSGDLDEKKKQELDSLEKDFAEFKKKSSKPPL</sequence>
<feature type="region of interest" description="Disordered" evidence="1">
    <location>
        <begin position="93"/>
        <end position="122"/>
    </location>
</feature>
<evidence type="ECO:0000313" key="3">
    <source>
        <dbReference type="Proteomes" id="UP001593833"/>
    </source>
</evidence>
<keyword evidence="3" id="KW-1185">Reference proteome</keyword>
<protein>
    <recommendedName>
        <fullName evidence="4">Penicillinase repressor</fullName>
    </recommendedName>
</protein>
<gene>
    <name evidence="2" type="ORF">ACFL6M_05745</name>
</gene>
<name>A0ABV6YL87_UNCEI</name>
<dbReference type="EMBL" id="JBHPKH010000072">
    <property type="protein sequence ID" value="MFC1573085.1"/>
    <property type="molecule type" value="Genomic_DNA"/>
</dbReference>
<proteinExistence type="predicted"/>
<accession>A0ABV6YL87</accession>
<comment type="caution">
    <text evidence="2">The sequence shown here is derived from an EMBL/GenBank/DDBJ whole genome shotgun (WGS) entry which is preliminary data.</text>
</comment>
<evidence type="ECO:0000313" key="2">
    <source>
        <dbReference type="EMBL" id="MFC1573085.1"/>
    </source>
</evidence>
<dbReference type="Proteomes" id="UP001593833">
    <property type="component" value="Unassembled WGS sequence"/>
</dbReference>